<protein>
    <submittedName>
        <fullName evidence="1">Uncharacterized protein</fullName>
    </submittedName>
</protein>
<sequence length="114" mass="13281">MYSHTYFYPYFINLQFSLLLAQTTCIAFRFHQSKSKSYKCICMPIYLLKPIEVTIRSGNEISIIAKNIVVEEIVSALAFAIYKKLSFILIRSMHLITDLWDSICTVVHADLHFH</sequence>
<organism evidence="1 2">
    <name type="scientific">Manihot esculenta</name>
    <name type="common">Cassava</name>
    <name type="synonym">Jatropha manihot</name>
    <dbReference type="NCBI Taxonomy" id="3983"/>
    <lineage>
        <taxon>Eukaryota</taxon>
        <taxon>Viridiplantae</taxon>
        <taxon>Streptophyta</taxon>
        <taxon>Embryophyta</taxon>
        <taxon>Tracheophyta</taxon>
        <taxon>Spermatophyta</taxon>
        <taxon>Magnoliopsida</taxon>
        <taxon>eudicotyledons</taxon>
        <taxon>Gunneridae</taxon>
        <taxon>Pentapetalae</taxon>
        <taxon>rosids</taxon>
        <taxon>fabids</taxon>
        <taxon>Malpighiales</taxon>
        <taxon>Euphorbiaceae</taxon>
        <taxon>Crotonoideae</taxon>
        <taxon>Manihoteae</taxon>
        <taxon>Manihot</taxon>
    </lineage>
</organism>
<name>A0ACB7GXQ1_MANES</name>
<accession>A0ACB7GXQ1</accession>
<evidence type="ECO:0000313" key="1">
    <source>
        <dbReference type="EMBL" id="KAG8645082.1"/>
    </source>
</evidence>
<dbReference type="Proteomes" id="UP000091857">
    <property type="component" value="Chromosome 10"/>
</dbReference>
<dbReference type="EMBL" id="CM004396">
    <property type="protein sequence ID" value="KAG8645082.1"/>
    <property type="molecule type" value="Genomic_DNA"/>
</dbReference>
<proteinExistence type="predicted"/>
<reference evidence="2" key="1">
    <citation type="journal article" date="2016" name="Nat. Biotechnol.">
        <title>Sequencing wild and cultivated cassava and related species reveals extensive interspecific hybridization and genetic diversity.</title>
        <authorList>
            <person name="Bredeson J.V."/>
            <person name="Lyons J.B."/>
            <person name="Prochnik S.E."/>
            <person name="Wu G.A."/>
            <person name="Ha C.M."/>
            <person name="Edsinger-Gonzales E."/>
            <person name="Grimwood J."/>
            <person name="Schmutz J."/>
            <person name="Rabbi I.Y."/>
            <person name="Egesi C."/>
            <person name="Nauluvula P."/>
            <person name="Lebot V."/>
            <person name="Ndunguru J."/>
            <person name="Mkamilo G."/>
            <person name="Bart R.S."/>
            <person name="Setter T.L."/>
            <person name="Gleadow R.M."/>
            <person name="Kulakow P."/>
            <person name="Ferguson M.E."/>
            <person name="Rounsley S."/>
            <person name="Rokhsar D.S."/>
        </authorList>
    </citation>
    <scope>NUCLEOTIDE SEQUENCE [LARGE SCALE GENOMIC DNA]</scope>
    <source>
        <strain evidence="2">cv. AM560-2</strain>
    </source>
</reference>
<keyword evidence="2" id="KW-1185">Reference proteome</keyword>
<evidence type="ECO:0000313" key="2">
    <source>
        <dbReference type="Proteomes" id="UP000091857"/>
    </source>
</evidence>
<comment type="caution">
    <text evidence="1">The sequence shown here is derived from an EMBL/GenBank/DDBJ whole genome shotgun (WGS) entry which is preliminary data.</text>
</comment>
<gene>
    <name evidence="1" type="ORF">MANES_10G036656v8</name>
</gene>